<protein>
    <submittedName>
        <fullName evidence="1">Uncharacterized protein</fullName>
    </submittedName>
</protein>
<sequence>MTPKSFVTKFLNYNQIELASKQRLKGRQYWEEFILEQASNKVISEVLRRGAYPLGSYVNLAQLKTNFFTNEERMIRNQTLANSMPFLYNLLLAKLRVNEELPCEGGDLVDNKDNDEIPLFADEEITLQPGPPADENECKSEHSNQAIPKNGFQLSNSLVFIASGVLERVNAYLNYIGLCSSRKTAHAGLNSLGKEAEENKSSHMKSVGHGNVMFHGTWGYIHSIPPRLLPSIDPTEITTEALNCSLHNGSKMTISPDVFAPTRESIQHFELTIKSQLTGVVLDYFAEQTNTAIKLSRDPPPVLPNKPDSPNITMLKLMLASDNSAQGVGKKVIWDLATSLIHLEGNVNRPVTCIPRWTTFF</sequence>
<name>A0A2N5VTU4_9BASI</name>
<organism evidence="1 2">
    <name type="scientific">Puccinia coronata f. sp. avenae</name>
    <dbReference type="NCBI Taxonomy" id="200324"/>
    <lineage>
        <taxon>Eukaryota</taxon>
        <taxon>Fungi</taxon>
        <taxon>Dikarya</taxon>
        <taxon>Basidiomycota</taxon>
        <taxon>Pucciniomycotina</taxon>
        <taxon>Pucciniomycetes</taxon>
        <taxon>Pucciniales</taxon>
        <taxon>Pucciniaceae</taxon>
        <taxon>Puccinia</taxon>
    </lineage>
</organism>
<dbReference type="Proteomes" id="UP000235388">
    <property type="component" value="Unassembled WGS sequence"/>
</dbReference>
<comment type="caution">
    <text evidence="1">The sequence shown here is derived from an EMBL/GenBank/DDBJ whole genome shotgun (WGS) entry which is preliminary data.</text>
</comment>
<dbReference type="STRING" id="200324.A0A2N5VTU4"/>
<proteinExistence type="predicted"/>
<keyword evidence="2" id="KW-1185">Reference proteome</keyword>
<dbReference type="EMBL" id="PGCJ01000062">
    <property type="protein sequence ID" value="PLW53406.1"/>
    <property type="molecule type" value="Genomic_DNA"/>
</dbReference>
<gene>
    <name evidence="1" type="ORF">PCANC_06075</name>
</gene>
<evidence type="ECO:0000313" key="2">
    <source>
        <dbReference type="Proteomes" id="UP000235388"/>
    </source>
</evidence>
<dbReference type="AlphaFoldDB" id="A0A2N5VTU4"/>
<evidence type="ECO:0000313" key="1">
    <source>
        <dbReference type="EMBL" id="PLW53406.1"/>
    </source>
</evidence>
<accession>A0A2N5VTU4</accession>
<reference evidence="1 2" key="1">
    <citation type="submission" date="2017-11" db="EMBL/GenBank/DDBJ databases">
        <title>De novo assembly and phasing of dikaryotic genomes from two isolates of Puccinia coronata f. sp. avenae, the causal agent of oat crown rust.</title>
        <authorList>
            <person name="Miller M.E."/>
            <person name="Zhang Y."/>
            <person name="Omidvar V."/>
            <person name="Sperschneider J."/>
            <person name="Schwessinger B."/>
            <person name="Raley C."/>
            <person name="Palmer J.M."/>
            <person name="Garnica D."/>
            <person name="Upadhyaya N."/>
            <person name="Rathjen J."/>
            <person name="Taylor J.M."/>
            <person name="Park R.F."/>
            <person name="Dodds P.N."/>
            <person name="Hirsch C.D."/>
            <person name="Kianian S.F."/>
            <person name="Figueroa M."/>
        </authorList>
    </citation>
    <scope>NUCLEOTIDE SEQUENCE [LARGE SCALE GENOMIC DNA]</scope>
    <source>
        <strain evidence="1">12NC29</strain>
    </source>
</reference>